<dbReference type="GO" id="GO:0097363">
    <property type="term" value="F:protein O-acetylglucosaminyltransferase activity"/>
    <property type="evidence" value="ECO:0007669"/>
    <property type="project" value="UniProtKB-EC"/>
</dbReference>
<dbReference type="InterPro" id="IPR007657">
    <property type="entry name" value="Glycosyltransferase_61"/>
</dbReference>
<evidence type="ECO:0000256" key="3">
    <source>
        <dbReference type="ARBA" id="ARBA00022679"/>
    </source>
</evidence>
<comment type="caution">
    <text evidence="13">The sequence shown here is derived from an EMBL/GenBank/DDBJ whole genome shotgun (WGS) entry which is preliminary data.</text>
</comment>
<gene>
    <name evidence="13" type="ORF">FSP39_016904</name>
</gene>
<evidence type="ECO:0000256" key="2">
    <source>
        <dbReference type="ARBA" id="ARBA00022676"/>
    </source>
</evidence>
<protein>
    <recommendedName>
        <fullName evidence="7">EGF domain-specific O-linked N-acetylglucosamine transferase</fullName>
        <ecNumber evidence="1">2.4.1.255</ecNumber>
    </recommendedName>
    <alternativeName>
        <fullName evidence="8">Extracellular O-linked N-acetylglucosamine transferase</fullName>
    </alternativeName>
</protein>
<evidence type="ECO:0000313" key="14">
    <source>
        <dbReference type="Proteomes" id="UP001186944"/>
    </source>
</evidence>
<keyword evidence="5" id="KW-0256">Endoplasmic reticulum</keyword>
<evidence type="ECO:0000256" key="5">
    <source>
        <dbReference type="ARBA" id="ARBA00022824"/>
    </source>
</evidence>
<evidence type="ECO:0000256" key="4">
    <source>
        <dbReference type="ARBA" id="ARBA00022729"/>
    </source>
</evidence>
<dbReference type="PANTHER" id="PTHR20961:SF148">
    <property type="entry name" value="EGF DOMAIN-SPECIFIC O-LINKED N-ACETYLGLUCOSAMINE TRANSFERASE"/>
    <property type="match status" value="1"/>
</dbReference>
<evidence type="ECO:0000313" key="13">
    <source>
        <dbReference type="EMBL" id="KAK3095628.1"/>
    </source>
</evidence>
<dbReference type="EC" id="2.4.1.255" evidence="1"/>
<keyword evidence="3" id="KW-0808">Transferase</keyword>
<dbReference type="AlphaFoldDB" id="A0AA89C1L5"/>
<feature type="domain" description="Glycosyltransferase 61 catalytic" evidence="12">
    <location>
        <begin position="386"/>
        <end position="495"/>
    </location>
</feature>
<evidence type="ECO:0000256" key="9">
    <source>
        <dbReference type="ARBA" id="ARBA00048317"/>
    </source>
</evidence>
<dbReference type="InterPro" id="IPR049625">
    <property type="entry name" value="Glyco_transf_61_cat"/>
</dbReference>
<keyword evidence="11" id="KW-0472">Membrane</keyword>
<evidence type="ECO:0000256" key="7">
    <source>
        <dbReference type="ARBA" id="ARBA00040944"/>
    </source>
</evidence>
<keyword evidence="6" id="KW-0325">Glycoprotein</keyword>
<feature type="transmembrane region" description="Helical" evidence="11">
    <location>
        <begin position="89"/>
        <end position="111"/>
    </location>
</feature>
<accession>A0AA89C1L5</accession>
<dbReference type="Proteomes" id="UP001186944">
    <property type="component" value="Unassembled WGS sequence"/>
</dbReference>
<organism evidence="13 14">
    <name type="scientific">Pinctada imbricata</name>
    <name type="common">Atlantic pearl-oyster</name>
    <name type="synonym">Pinctada martensii</name>
    <dbReference type="NCBI Taxonomy" id="66713"/>
    <lineage>
        <taxon>Eukaryota</taxon>
        <taxon>Metazoa</taxon>
        <taxon>Spiralia</taxon>
        <taxon>Lophotrochozoa</taxon>
        <taxon>Mollusca</taxon>
        <taxon>Bivalvia</taxon>
        <taxon>Autobranchia</taxon>
        <taxon>Pteriomorphia</taxon>
        <taxon>Pterioida</taxon>
        <taxon>Pterioidea</taxon>
        <taxon>Pteriidae</taxon>
        <taxon>Pinctada</taxon>
    </lineage>
</organism>
<evidence type="ECO:0000256" key="1">
    <source>
        <dbReference type="ARBA" id="ARBA00011970"/>
    </source>
</evidence>
<proteinExistence type="predicted"/>
<keyword evidence="14" id="KW-1185">Reference proteome</keyword>
<keyword evidence="11" id="KW-1133">Transmembrane helix</keyword>
<dbReference type="EMBL" id="VSWD01000008">
    <property type="protein sequence ID" value="KAK3095628.1"/>
    <property type="molecule type" value="Genomic_DNA"/>
</dbReference>
<comment type="catalytic activity">
    <reaction evidence="9">
        <text>L-seryl-[protein] + UDP-N-acetyl-alpha-D-glucosamine = 3-O-(N-acetyl-beta-D-glucosaminyl)-L-seryl-[protein] + UDP + H(+)</text>
        <dbReference type="Rhea" id="RHEA:48904"/>
        <dbReference type="Rhea" id="RHEA-COMP:9863"/>
        <dbReference type="Rhea" id="RHEA-COMP:12251"/>
        <dbReference type="ChEBI" id="CHEBI:15378"/>
        <dbReference type="ChEBI" id="CHEBI:29999"/>
        <dbReference type="ChEBI" id="CHEBI:57705"/>
        <dbReference type="ChEBI" id="CHEBI:58223"/>
        <dbReference type="ChEBI" id="CHEBI:90838"/>
        <dbReference type="EC" id="2.4.1.255"/>
    </reaction>
</comment>
<evidence type="ECO:0000256" key="10">
    <source>
        <dbReference type="ARBA" id="ARBA00049432"/>
    </source>
</evidence>
<dbReference type="Pfam" id="PF04577">
    <property type="entry name" value="Glyco_transf_61"/>
    <property type="match status" value="1"/>
</dbReference>
<name>A0AA89C1L5_PINIB</name>
<evidence type="ECO:0000256" key="6">
    <source>
        <dbReference type="ARBA" id="ARBA00023180"/>
    </source>
</evidence>
<keyword evidence="2" id="KW-0328">Glycosyltransferase</keyword>
<comment type="catalytic activity">
    <reaction evidence="10">
        <text>L-threonyl-[protein] + UDP-N-acetyl-alpha-D-glucosamine = 3-O-(N-acetyl-beta-D-glucosaminyl)-L-threonyl-[protein] + UDP + H(+)</text>
        <dbReference type="Rhea" id="RHEA:48908"/>
        <dbReference type="Rhea" id="RHEA-COMP:11060"/>
        <dbReference type="Rhea" id="RHEA-COMP:12252"/>
        <dbReference type="ChEBI" id="CHEBI:15378"/>
        <dbReference type="ChEBI" id="CHEBI:30013"/>
        <dbReference type="ChEBI" id="CHEBI:57705"/>
        <dbReference type="ChEBI" id="CHEBI:58223"/>
        <dbReference type="ChEBI" id="CHEBI:90840"/>
        <dbReference type="EC" id="2.4.1.255"/>
    </reaction>
</comment>
<keyword evidence="11" id="KW-0812">Transmembrane</keyword>
<evidence type="ECO:0000256" key="11">
    <source>
        <dbReference type="SAM" id="Phobius"/>
    </source>
</evidence>
<keyword evidence="4" id="KW-0732">Signal</keyword>
<evidence type="ECO:0000256" key="8">
    <source>
        <dbReference type="ARBA" id="ARBA00042574"/>
    </source>
</evidence>
<reference evidence="13" key="1">
    <citation type="submission" date="2019-08" db="EMBL/GenBank/DDBJ databases">
        <title>The improved chromosome-level genome for the pearl oyster Pinctada fucata martensii using PacBio sequencing and Hi-C.</title>
        <authorList>
            <person name="Zheng Z."/>
        </authorList>
    </citation>
    <scope>NUCLEOTIDE SEQUENCE</scope>
    <source>
        <strain evidence="13">ZZ-2019</strain>
        <tissue evidence="13">Adductor muscle</tissue>
    </source>
</reference>
<dbReference type="PANTHER" id="PTHR20961">
    <property type="entry name" value="GLYCOSYLTRANSFERASE"/>
    <property type="match status" value="1"/>
</dbReference>
<sequence length="568" mass="66106">MMDVDLAPITWPGWNQDHHPVVMEIGEELDCGPSDVPRLRSNFMEYKFDIPFVMSITNRSKVFNYKQVLYENNKIECFVKMRRNSAGRLMLCSFAYIFSVSYVVWLLFTFISPVQYSQKLTVELEMPANQDRLDDLALLARQNQRTPTVAKHLSERTEQLLQIFGENNESNEPMFENWKSRAAEFCDGKFVGYANRFVQTFDIIVDPNKLSGASGGEKTAKVLKQSEIKEFLSVKTGVFTLDCERVPKYKFDIYLGVTRGHMPAMLRYSVPRDKGYRRVPGLEEDENMTVVVVRYDYANLFHALNDVFNVFLLHIFLHKQPDKTNILIMDGHPEGHVDPVWKQLFKNVTRVRHLSKPVLYKNMVWNMFEKWCPLNDHNLQHVPHLDDFRNFVLSSYGIDGKPRAECSNKMSVLFVWRRNYLAHPRNPTGKIDRKIKNEDEILAVTRRKYPEFNITGADLASLDFRAQLELVANIDIIVGMHGAGLSHMLFMPYNGGLIELMQYHIPVRDIKPRLVFKTIGRWKNFSFLHWQNKDKGHDLENGYTYVPPGVILELMDQIVDLMCNQEQS</sequence>
<evidence type="ECO:0000259" key="12">
    <source>
        <dbReference type="Pfam" id="PF04577"/>
    </source>
</evidence>